<evidence type="ECO:0000313" key="2">
    <source>
        <dbReference type="Proteomes" id="UP000280668"/>
    </source>
</evidence>
<sequence length="179" mass="19541">MRDYLRTGNAQQRAAAHTLDALELHSLVTAREWVLAGTIPIDIAIDGSDLDVLVWADDPAATRDELAERFGGRPGFASWPHGREANAWCVSFDGDGAPVEFFIQNVPVAEQRAFRHMVAEAALLEAHGVWLRERVLELKRAGIKTEPAFAQASGLELGEDGDPYLALLDTQVLEAALRG</sequence>
<dbReference type="Pfam" id="PF14091">
    <property type="entry name" value="DUF4269"/>
    <property type="match status" value="1"/>
</dbReference>
<gene>
    <name evidence="1" type="ORF">EDD31_1997</name>
</gene>
<keyword evidence="2" id="KW-1185">Reference proteome</keyword>
<protein>
    <submittedName>
        <fullName evidence="1">Uncharacterized protein DUF4269</fullName>
    </submittedName>
</protein>
<reference evidence="1 2" key="1">
    <citation type="submission" date="2018-11" db="EMBL/GenBank/DDBJ databases">
        <title>Sequencing the genomes of 1000 actinobacteria strains.</title>
        <authorList>
            <person name="Klenk H.-P."/>
        </authorList>
    </citation>
    <scope>NUCLEOTIDE SEQUENCE [LARGE SCALE GENOMIC DNA]</scope>
    <source>
        <strain evidence="1 2">DSM 11294</strain>
    </source>
</reference>
<dbReference type="EMBL" id="RKHK01000001">
    <property type="protein sequence ID" value="ROR73610.1"/>
    <property type="molecule type" value="Genomic_DNA"/>
</dbReference>
<proteinExistence type="predicted"/>
<evidence type="ECO:0000313" key="1">
    <source>
        <dbReference type="EMBL" id="ROR73610.1"/>
    </source>
</evidence>
<organism evidence="1 2">
    <name type="scientific">Bogoriella caseilytica</name>
    <dbReference type="NCBI Taxonomy" id="56055"/>
    <lineage>
        <taxon>Bacteria</taxon>
        <taxon>Bacillati</taxon>
        <taxon>Actinomycetota</taxon>
        <taxon>Actinomycetes</taxon>
        <taxon>Micrococcales</taxon>
        <taxon>Bogoriellaceae</taxon>
        <taxon>Bogoriella</taxon>
    </lineage>
</organism>
<name>A0A3N2BEC9_9MICO</name>
<dbReference type="RefSeq" id="WP_123304011.1">
    <property type="nucleotide sequence ID" value="NZ_RKHK01000001.1"/>
</dbReference>
<dbReference type="Proteomes" id="UP000280668">
    <property type="component" value="Unassembled WGS sequence"/>
</dbReference>
<accession>A0A3N2BEC9</accession>
<dbReference type="AlphaFoldDB" id="A0A3N2BEC9"/>
<dbReference type="InterPro" id="IPR025365">
    <property type="entry name" value="DUF4269"/>
</dbReference>
<comment type="caution">
    <text evidence="1">The sequence shown here is derived from an EMBL/GenBank/DDBJ whole genome shotgun (WGS) entry which is preliminary data.</text>
</comment>
<dbReference type="OrthoDB" id="6402248at2"/>